<feature type="transmembrane region" description="Helical" evidence="9">
    <location>
        <begin position="21"/>
        <end position="44"/>
    </location>
</feature>
<keyword evidence="8 9" id="KW-0472">Membrane</keyword>
<dbReference type="KEGG" id="vde:111255026"/>
<evidence type="ECO:0000256" key="7">
    <source>
        <dbReference type="ARBA" id="ARBA00022989"/>
    </source>
</evidence>
<dbReference type="GO" id="GO:0140359">
    <property type="term" value="F:ABC-type transporter activity"/>
    <property type="evidence" value="ECO:0007669"/>
    <property type="project" value="InterPro"/>
</dbReference>
<dbReference type="GO" id="GO:0016020">
    <property type="term" value="C:membrane"/>
    <property type="evidence" value="ECO:0007669"/>
    <property type="project" value="InterPro"/>
</dbReference>
<accession>A0A7M7L1D3</accession>
<evidence type="ECO:0000256" key="3">
    <source>
        <dbReference type="ARBA" id="ARBA00022692"/>
    </source>
</evidence>
<dbReference type="Pfam" id="PF00664">
    <property type="entry name" value="ABC_membrane"/>
    <property type="match status" value="1"/>
</dbReference>
<evidence type="ECO:0000256" key="2">
    <source>
        <dbReference type="ARBA" id="ARBA00022448"/>
    </source>
</evidence>
<dbReference type="GO" id="GO:0012505">
    <property type="term" value="C:endomembrane system"/>
    <property type="evidence" value="ECO:0007669"/>
    <property type="project" value="UniProtKB-SubCell"/>
</dbReference>
<dbReference type="PANTHER" id="PTHR24223">
    <property type="entry name" value="ATP-BINDING CASSETTE SUB-FAMILY C"/>
    <property type="match status" value="1"/>
</dbReference>
<feature type="domain" description="ABC transmembrane type-1" evidence="10">
    <location>
        <begin position="17"/>
        <end position="155"/>
    </location>
</feature>
<dbReference type="RefSeq" id="XP_022672389.1">
    <property type="nucleotide sequence ID" value="XM_022816654.1"/>
</dbReference>
<dbReference type="InterPro" id="IPR036640">
    <property type="entry name" value="ABC1_TM_sf"/>
</dbReference>
<comment type="subcellular location">
    <subcellularLocation>
        <location evidence="1">Endomembrane system</location>
        <topology evidence="1">Multi-pass membrane protein</topology>
    </subcellularLocation>
</comment>
<dbReference type="Proteomes" id="UP000594260">
    <property type="component" value="Unplaced"/>
</dbReference>
<evidence type="ECO:0000256" key="8">
    <source>
        <dbReference type="ARBA" id="ARBA00023136"/>
    </source>
</evidence>
<keyword evidence="7 9" id="KW-1133">Transmembrane helix</keyword>
<evidence type="ECO:0000313" key="11">
    <source>
        <dbReference type="EnsemblMetazoa" id="XP_022672389"/>
    </source>
</evidence>
<keyword evidence="6" id="KW-0067">ATP-binding</keyword>
<evidence type="ECO:0000256" key="9">
    <source>
        <dbReference type="SAM" id="Phobius"/>
    </source>
</evidence>
<protein>
    <recommendedName>
        <fullName evidence="10">ABC transmembrane type-1 domain-containing protein</fullName>
    </recommendedName>
</protein>
<dbReference type="InterPro" id="IPR050173">
    <property type="entry name" value="ABC_transporter_C-like"/>
</dbReference>
<dbReference type="EnsemblMetazoa" id="XM_022816654">
    <property type="protein sequence ID" value="XP_022672389"/>
    <property type="gene ID" value="LOC111255026"/>
</dbReference>
<dbReference type="InParanoid" id="A0A7M7L1D3"/>
<keyword evidence="5" id="KW-0547">Nucleotide-binding</keyword>
<evidence type="ECO:0000259" key="10">
    <source>
        <dbReference type="PROSITE" id="PS50929"/>
    </source>
</evidence>
<evidence type="ECO:0000256" key="5">
    <source>
        <dbReference type="ARBA" id="ARBA00022741"/>
    </source>
</evidence>
<keyword evidence="12" id="KW-1185">Reference proteome</keyword>
<dbReference type="SUPFAM" id="SSF90123">
    <property type="entry name" value="ABC transporter transmembrane region"/>
    <property type="match status" value="1"/>
</dbReference>
<evidence type="ECO:0000256" key="4">
    <source>
        <dbReference type="ARBA" id="ARBA00022737"/>
    </source>
</evidence>
<sequence>MHKNRTSNEDMWKHIEVYFAYGGVQAISILVGLTTLSLGCIWTSSALHNKMLLSILRTPMNFFHSTPIARILNRFNKDVHKLDLNLYSTADGHLETTVGLPVLLTMVCVKIPIFLCILAPLLVLFLMIQQFYMAFSRQVKRLNAITKSPVLNSFSIRAYSMEGSLTARNMQFSTTVKTVFYKYNTYSCVLHLMFIFR</sequence>
<dbReference type="InterPro" id="IPR011527">
    <property type="entry name" value="ABC1_TM_dom"/>
</dbReference>
<evidence type="ECO:0000313" key="12">
    <source>
        <dbReference type="Proteomes" id="UP000594260"/>
    </source>
</evidence>
<keyword evidence="2" id="KW-0813">Transport</keyword>
<dbReference type="GO" id="GO:0005524">
    <property type="term" value="F:ATP binding"/>
    <property type="evidence" value="ECO:0007669"/>
    <property type="project" value="UniProtKB-KW"/>
</dbReference>
<keyword evidence="3 9" id="KW-0812">Transmembrane</keyword>
<name>A0A7M7L1D3_VARDE</name>
<dbReference type="OrthoDB" id="6508552at2759"/>
<proteinExistence type="predicted"/>
<reference evidence="11" key="1">
    <citation type="submission" date="2021-01" db="UniProtKB">
        <authorList>
            <consortium name="EnsemblMetazoa"/>
        </authorList>
    </citation>
    <scope>IDENTIFICATION</scope>
</reference>
<dbReference type="PROSITE" id="PS50929">
    <property type="entry name" value="ABC_TM1F"/>
    <property type="match status" value="1"/>
</dbReference>
<dbReference type="GeneID" id="111255026"/>
<feature type="transmembrane region" description="Helical" evidence="9">
    <location>
        <begin position="102"/>
        <end position="128"/>
    </location>
</feature>
<dbReference type="AlphaFoldDB" id="A0A7M7L1D3"/>
<evidence type="ECO:0000256" key="1">
    <source>
        <dbReference type="ARBA" id="ARBA00004127"/>
    </source>
</evidence>
<dbReference type="Gene3D" id="1.20.1560.10">
    <property type="entry name" value="ABC transporter type 1, transmembrane domain"/>
    <property type="match status" value="1"/>
</dbReference>
<keyword evidence="4" id="KW-0677">Repeat</keyword>
<dbReference type="PANTHER" id="PTHR24223:SF443">
    <property type="entry name" value="MULTIDRUG-RESISTANCE LIKE PROTEIN 1, ISOFORM I"/>
    <property type="match status" value="1"/>
</dbReference>
<organism evidence="11 12">
    <name type="scientific">Varroa destructor</name>
    <name type="common">Honeybee mite</name>
    <dbReference type="NCBI Taxonomy" id="109461"/>
    <lineage>
        <taxon>Eukaryota</taxon>
        <taxon>Metazoa</taxon>
        <taxon>Ecdysozoa</taxon>
        <taxon>Arthropoda</taxon>
        <taxon>Chelicerata</taxon>
        <taxon>Arachnida</taxon>
        <taxon>Acari</taxon>
        <taxon>Parasitiformes</taxon>
        <taxon>Mesostigmata</taxon>
        <taxon>Gamasina</taxon>
        <taxon>Dermanyssoidea</taxon>
        <taxon>Varroidae</taxon>
        <taxon>Varroa</taxon>
    </lineage>
</organism>
<evidence type="ECO:0000256" key="6">
    <source>
        <dbReference type="ARBA" id="ARBA00022840"/>
    </source>
</evidence>